<feature type="region of interest" description="Disordered" evidence="5">
    <location>
        <begin position="344"/>
        <end position="364"/>
    </location>
</feature>
<dbReference type="PANTHER" id="PTHR10782">
    <property type="entry name" value="ZINC FINGER MIZ DOMAIN-CONTAINING PROTEIN"/>
    <property type="match status" value="1"/>
</dbReference>
<gene>
    <name evidence="7" type="ORF">BT67DRAFT_28721</name>
</gene>
<reference evidence="7" key="2">
    <citation type="submission" date="2023-05" db="EMBL/GenBank/DDBJ databases">
        <authorList>
            <consortium name="Lawrence Berkeley National Laboratory"/>
            <person name="Steindorff A."/>
            <person name="Hensen N."/>
            <person name="Bonometti L."/>
            <person name="Westerberg I."/>
            <person name="Brannstrom I.O."/>
            <person name="Guillou S."/>
            <person name="Cros-Aarteil S."/>
            <person name="Calhoun S."/>
            <person name="Haridas S."/>
            <person name="Kuo A."/>
            <person name="Mondo S."/>
            <person name="Pangilinan J."/>
            <person name="Riley R."/>
            <person name="Labutti K."/>
            <person name="Andreopoulos B."/>
            <person name="Lipzen A."/>
            <person name="Chen C."/>
            <person name="Yanf M."/>
            <person name="Daum C."/>
            <person name="Ng V."/>
            <person name="Clum A."/>
            <person name="Ohm R."/>
            <person name="Martin F."/>
            <person name="Silar P."/>
            <person name="Natvig D."/>
            <person name="Lalanne C."/>
            <person name="Gautier V."/>
            <person name="Ament-Velasquez S.L."/>
            <person name="Kruys A."/>
            <person name="Hutchinson M.I."/>
            <person name="Powell A.J."/>
            <person name="Barry K."/>
            <person name="Miller A.N."/>
            <person name="Grigoriev I.V."/>
            <person name="Debuchy R."/>
            <person name="Gladieux P."/>
            <person name="Thoren M.H."/>
            <person name="Johannesson H."/>
        </authorList>
    </citation>
    <scope>NUCLEOTIDE SEQUENCE</scope>
    <source>
        <strain evidence="7">CBS 123565</strain>
    </source>
</reference>
<evidence type="ECO:0000313" key="7">
    <source>
        <dbReference type="EMBL" id="KAK4138950.1"/>
    </source>
</evidence>
<feature type="compositionally biased region" description="Basic and acidic residues" evidence="5">
    <location>
        <begin position="24"/>
        <end position="34"/>
    </location>
</feature>
<evidence type="ECO:0000256" key="4">
    <source>
        <dbReference type="PROSITE-ProRule" id="PRU00452"/>
    </source>
</evidence>
<keyword evidence="3" id="KW-0862">Zinc</keyword>
<keyword evidence="1" id="KW-0479">Metal-binding</keyword>
<dbReference type="GO" id="GO:0008270">
    <property type="term" value="F:zinc ion binding"/>
    <property type="evidence" value="ECO:0007669"/>
    <property type="project" value="UniProtKB-KW"/>
</dbReference>
<evidence type="ECO:0000256" key="3">
    <source>
        <dbReference type="ARBA" id="ARBA00022833"/>
    </source>
</evidence>
<evidence type="ECO:0000313" key="8">
    <source>
        <dbReference type="Proteomes" id="UP001304895"/>
    </source>
</evidence>
<dbReference type="InterPro" id="IPR004181">
    <property type="entry name" value="Znf_MIZ"/>
</dbReference>
<feature type="region of interest" description="Disordered" evidence="5">
    <location>
        <begin position="407"/>
        <end position="433"/>
    </location>
</feature>
<feature type="compositionally biased region" description="Low complexity" evidence="5">
    <location>
        <begin position="537"/>
        <end position="556"/>
    </location>
</feature>
<keyword evidence="8" id="KW-1185">Reference proteome</keyword>
<proteinExistence type="predicted"/>
<feature type="region of interest" description="Disordered" evidence="5">
    <location>
        <begin position="1"/>
        <end position="106"/>
    </location>
</feature>
<dbReference type="GO" id="GO:0016925">
    <property type="term" value="P:protein sumoylation"/>
    <property type="evidence" value="ECO:0007669"/>
    <property type="project" value="TreeGrafter"/>
</dbReference>
<dbReference type="InterPro" id="IPR013083">
    <property type="entry name" value="Znf_RING/FYVE/PHD"/>
</dbReference>
<name>A0AAN6ZH43_9PEZI</name>
<protein>
    <recommendedName>
        <fullName evidence="6">SP-RING-type domain-containing protein</fullName>
    </recommendedName>
</protein>
<dbReference type="PANTHER" id="PTHR10782:SF4">
    <property type="entry name" value="TONALLI, ISOFORM E"/>
    <property type="match status" value="1"/>
</dbReference>
<evidence type="ECO:0000259" key="6">
    <source>
        <dbReference type="PROSITE" id="PS51044"/>
    </source>
</evidence>
<accession>A0AAN6ZH43</accession>
<dbReference type="GO" id="GO:0061665">
    <property type="term" value="F:SUMO ligase activity"/>
    <property type="evidence" value="ECO:0007669"/>
    <property type="project" value="TreeGrafter"/>
</dbReference>
<feature type="region of interest" description="Disordered" evidence="5">
    <location>
        <begin position="537"/>
        <end position="595"/>
    </location>
</feature>
<feature type="compositionally biased region" description="Polar residues" evidence="5">
    <location>
        <begin position="350"/>
        <end position="364"/>
    </location>
</feature>
<organism evidence="7 8">
    <name type="scientific">Trichocladium antarcticum</name>
    <dbReference type="NCBI Taxonomy" id="1450529"/>
    <lineage>
        <taxon>Eukaryota</taxon>
        <taxon>Fungi</taxon>
        <taxon>Dikarya</taxon>
        <taxon>Ascomycota</taxon>
        <taxon>Pezizomycotina</taxon>
        <taxon>Sordariomycetes</taxon>
        <taxon>Sordariomycetidae</taxon>
        <taxon>Sordariales</taxon>
        <taxon>Chaetomiaceae</taxon>
        <taxon>Trichocladium</taxon>
    </lineage>
</organism>
<dbReference type="EMBL" id="MU853401">
    <property type="protein sequence ID" value="KAK4138950.1"/>
    <property type="molecule type" value="Genomic_DNA"/>
</dbReference>
<evidence type="ECO:0000256" key="5">
    <source>
        <dbReference type="SAM" id="MobiDB-lite"/>
    </source>
</evidence>
<evidence type="ECO:0000256" key="2">
    <source>
        <dbReference type="ARBA" id="ARBA00022771"/>
    </source>
</evidence>
<sequence length="1001" mass="110478">MGSTTPSMATPPVTEARFAVAPAADDRQMPELPRRTTFAPAPVARNPSFSTRPPLPPRNGAQDGWDRQSRRSVSFDGAPSPAVTHVSLPPTKRRRTEHQPSSGSSKFANFRRHLDQYIQSYGGAQALNDNVEKPRVLLLRTACETDDEFFLVVHQLLAIWSQAPQDAHRLLPESPATIDSAFAILETMLKRNEFVSPALQQWFALFPAPVSEWNQAPPGYYPAIIIHIAGFLTKLVHDYESLTMAALIRKYPFLVDELVGILKCYSPVLQNILFTACRRRLGVTDGPLGFQMEQAFQQDQEAHRGGPYNLPIMAPTNLKVTERINANMINRYKGIVEAATFRSPPARLPQSPSLSTATDTRHQAPSTHYTMATPYLPAYPGSAPPLPSPSPVPSNAWNSYTAHQGPNRAATVQVGSTTHAEIHHPPSQRPSDLAPQYRGMASLPSPRFQTQPGQYHATIVQLQQQEERVQHALAQRQQQLSQQQSLQNHQLINSRAAESNVTQAVFYRATEATAGLVPSHPIPAVQISRNIQPMPQVRQIQQVQQGQQEQVQQTQPTGSPNLTRNGAGHGPTQVARSSQPGGLQRHDYPLAKDPLIPPLHREITRPEYPHDPSDRKALMMSLHQAHVRSPKRVVKDGETERFYQAVKSLCVGPAPVPPKNIIYEFHFEVTDAQLACAATKSKTRGGLLPVVEHFSGALRWRIRCCVAPTSVKMPSEQEWAILDANWPPNIFMTLNERALDVRRHPHNGKDLPTDITDFIICGSNVIKLGLPDPQCEKPQNRFVAVELVETVSHSSVLESVWARGLIPKEVTLNTIKQRLTSPPDDDCVVFEEPDLSIDLADPFSATIFKVPARGIACTHMECFDLETWLNTRPAKPLTRCAHTGLAGKCSCANTAEPSSPDKWRCPICSMDARPSSLRIDGFLLAVRQQLEEEGKLQTKNMRVKADGSWSVLVEADDGDSDEEEGAPVTVTATIAAGKPLAAAPAAAAVVRRPEIEIIEID</sequence>
<feature type="domain" description="SP-RING-type" evidence="6">
    <location>
        <begin position="825"/>
        <end position="932"/>
    </location>
</feature>
<dbReference type="PROSITE" id="PS51044">
    <property type="entry name" value="ZF_SP_RING"/>
    <property type="match status" value="1"/>
</dbReference>
<keyword evidence="2 4" id="KW-0863">Zinc-finger</keyword>
<reference evidence="7" key="1">
    <citation type="journal article" date="2023" name="Mol. Phylogenet. Evol.">
        <title>Genome-scale phylogeny and comparative genomics of the fungal order Sordariales.</title>
        <authorList>
            <person name="Hensen N."/>
            <person name="Bonometti L."/>
            <person name="Westerberg I."/>
            <person name="Brannstrom I.O."/>
            <person name="Guillou S."/>
            <person name="Cros-Aarteil S."/>
            <person name="Calhoun S."/>
            <person name="Haridas S."/>
            <person name="Kuo A."/>
            <person name="Mondo S."/>
            <person name="Pangilinan J."/>
            <person name="Riley R."/>
            <person name="LaButti K."/>
            <person name="Andreopoulos B."/>
            <person name="Lipzen A."/>
            <person name="Chen C."/>
            <person name="Yan M."/>
            <person name="Daum C."/>
            <person name="Ng V."/>
            <person name="Clum A."/>
            <person name="Steindorff A."/>
            <person name="Ohm R.A."/>
            <person name="Martin F."/>
            <person name="Silar P."/>
            <person name="Natvig D.O."/>
            <person name="Lalanne C."/>
            <person name="Gautier V."/>
            <person name="Ament-Velasquez S.L."/>
            <person name="Kruys A."/>
            <person name="Hutchinson M.I."/>
            <person name="Powell A.J."/>
            <person name="Barry K."/>
            <person name="Miller A.N."/>
            <person name="Grigoriev I.V."/>
            <person name="Debuchy R."/>
            <person name="Gladieux P."/>
            <person name="Hiltunen Thoren M."/>
            <person name="Johannesson H."/>
        </authorList>
    </citation>
    <scope>NUCLEOTIDE SEQUENCE</scope>
    <source>
        <strain evidence="7">CBS 123565</strain>
    </source>
</reference>
<dbReference type="GO" id="GO:0000785">
    <property type="term" value="C:chromatin"/>
    <property type="evidence" value="ECO:0007669"/>
    <property type="project" value="TreeGrafter"/>
</dbReference>
<dbReference type="Proteomes" id="UP001304895">
    <property type="component" value="Unassembled WGS sequence"/>
</dbReference>
<dbReference type="AlphaFoldDB" id="A0AAN6ZH43"/>
<comment type="caution">
    <text evidence="7">The sequence shown here is derived from an EMBL/GenBank/DDBJ whole genome shotgun (WGS) entry which is preliminary data.</text>
</comment>
<dbReference type="Gene3D" id="3.30.40.10">
    <property type="entry name" value="Zinc/RING finger domain, C3HC4 (zinc finger)"/>
    <property type="match status" value="1"/>
</dbReference>
<evidence type="ECO:0000256" key="1">
    <source>
        <dbReference type="ARBA" id="ARBA00022723"/>
    </source>
</evidence>